<dbReference type="GO" id="GO:0042254">
    <property type="term" value="P:ribosome biogenesis"/>
    <property type="evidence" value="ECO:0007669"/>
    <property type="project" value="UniProtKB-KW"/>
</dbReference>
<dbReference type="PANTHER" id="PTHR43834">
    <property type="entry name" value="GTPASE DER"/>
    <property type="match status" value="1"/>
</dbReference>
<dbReference type="STRING" id="411684.HPDFL43_03174"/>
<dbReference type="InterPro" id="IPR005225">
    <property type="entry name" value="Small_GTP-bd"/>
</dbReference>
<dbReference type="FunFam" id="3.40.50.300:FF:000057">
    <property type="entry name" value="GTPase Der"/>
    <property type="match status" value="1"/>
</dbReference>
<dbReference type="Gene3D" id="3.40.50.300">
    <property type="entry name" value="P-loop containing nucleotide triphosphate hydrolases"/>
    <property type="match status" value="2"/>
</dbReference>
<dbReference type="CDD" id="cd01894">
    <property type="entry name" value="EngA1"/>
    <property type="match status" value="1"/>
</dbReference>
<evidence type="ECO:0000256" key="6">
    <source>
        <dbReference type="ARBA" id="ARBA00023134"/>
    </source>
</evidence>
<organism evidence="13 14">
    <name type="scientific">Hoeflea phototrophica (strain DSM 17068 / NCIMB 14078 / DFL-43)</name>
    <dbReference type="NCBI Taxonomy" id="411684"/>
    <lineage>
        <taxon>Bacteria</taxon>
        <taxon>Pseudomonadati</taxon>
        <taxon>Pseudomonadota</taxon>
        <taxon>Alphaproteobacteria</taxon>
        <taxon>Hyphomicrobiales</taxon>
        <taxon>Rhizobiaceae</taxon>
        <taxon>Hoeflea</taxon>
    </lineage>
</organism>
<evidence type="ECO:0000256" key="4">
    <source>
        <dbReference type="ARBA" id="ARBA00022737"/>
    </source>
</evidence>
<comment type="subunit">
    <text evidence="8">Associates with the 50S ribosomal subunit.</text>
</comment>
<feature type="binding site" evidence="8">
    <location>
        <begin position="9"/>
        <end position="16"/>
    </location>
    <ligand>
        <name>GTP</name>
        <dbReference type="ChEBI" id="CHEBI:37565"/>
        <label>1</label>
    </ligand>
</feature>
<feature type="binding site" evidence="8">
    <location>
        <begin position="119"/>
        <end position="122"/>
    </location>
    <ligand>
        <name>GTP</name>
        <dbReference type="ChEBI" id="CHEBI:37565"/>
        <label>1</label>
    </ligand>
</feature>
<evidence type="ECO:0000313" key="14">
    <source>
        <dbReference type="Proteomes" id="UP000004291"/>
    </source>
</evidence>
<keyword evidence="6 8" id="KW-0342">GTP-binding</keyword>
<protein>
    <recommendedName>
        <fullName evidence="2 8">GTPase Der</fullName>
    </recommendedName>
    <alternativeName>
        <fullName evidence="7 8">GTP-binding protein EngA</fullName>
    </alternativeName>
</protein>
<dbReference type="InterPro" id="IPR031166">
    <property type="entry name" value="G_ENGA"/>
</dbReference>
<dbReference type="GO" id="GO:0005525">
    <property type="term" value="F:GTP binding"/>
    <property type="evidence" value="ECO:0007669"/>
    <property type="project" value="UniProtKB-UniRule"/>
</dbReference>
<feature type="region of interest" description="Disordered" evidence="11">
    <location>
        <begin position="463"/>
        <end position="499"/>
    </location>
</feature>
<feature type="domain" description="EngA-type G" evidence="12">
    <location>
        <begin position="3"/>
        <end position="167"/>
    </location>
</feature>
<gene>
    <name evidence="8" type="primary">der</name>
    <name evidence="13" type="ORF">HPDFL43_03174</name>
</gene>
<feature type="domain" description="EngA-type G" evidence="12">
    <location>
        <begin position="204"/>
        <end position="379"/>
    </location>
</feature>
<evidence type="ECO:0000256" key="9">
    <source>
        <dbReference type="PROSITE-ProRule" id="PRU01049"/>
    </source>
</evidence>
<sequence length="499" mass="54919">MSLTLAIVGRPNVGKSTLFNRLAGRKLALVDDTPGVTRDRRPGDARLVDLRFTMIDTAGLEVSGPDTLEGRMRAQTEAAIDEADGAMFLIDAKAGLTPADELLADILRKRGKPVVLVANKAEAKGSESGMLDAWRLGLGEPCPVSAEHGGGMLDLRDAIVEAFGEERCFPSKDSAFADAVTNIDIPTSVDEDDEGPEYDETKPLRVAIVGRPNAGKSTLINQFLGQDRLLTGPEAGITRDSIAVDFEWKGRKIKLFDTAGLRRKARVQEKLEKLSVADALRAIRFAEVVVIVFDSTIPFEKQDLQIADLVVREGRAPVIAFNKWDLIDNRQEKLAELREMTDRLLPQIRGIRAVTVAGQTGEGLERLMENIALVHRVWNKRISTAKLNRWLDHTQGHHPPPAVSGRRLKLKYMTQIKARPPGFMISCTRPEAVPESYTRYLINSLRADFEMPGVPLRVVYRSGDNPFAPKDGKARRPSLMPKKSATKGKSGKPGGKRRG</sequence>
<dbReference type="RefSeq" id="WP_007196426.1">
    <property type="nucleotide sequence ID" value="NZ_CM002917.1"/>
</dbReference>
<comment type="similarity">
    <text evidence="1 8 9 10">Belongs to the TRAFAC class TrmE-Era-EngA-EngB-Septin-like GTPase superfamily. EngA (Der) GTPase family.</text>
</comment>
<evidence type="ECO:0000313" key="13">
    <source>
        <dbReference type="EMBL" id="EDQ32078.1"/>
    </source>
</evidence>
<dbReference type="NCBIfam" id="TIGR03594">
    <property type="entry name" value="GTPase_EngA"/>
    <property type="match status" value="1"/>
</dbReference>
<keyword evidence="5 8" id="KW-0547">Nucleotide-binding</keyword>
<dbReference type="HAMAP" id="MF_00195">
    <property type="entry name" value="GTPase_Der"/>
    <property type="match status" value="1"/>
</dbReference>
<dbReference type="NCBIfam" id="TIGR00231">
    <property type="entry name" value="small_GTP"/>
    <property type="match status" value="2"/>
</dbReference>
<dbReference type="OrthoDB" id="9805918at2"/>
<dbReference type="PIRSF" id="PIRSF006485">
    <property type="entry name" value="GTP-binding_EngA"/>
    <property type="match status" value="1"/>
</dbReference>
<evidence type="ECO:0000256" key="11">
    <source>
        <dbReference type="SAM" id="MobiDB-lite"/>
    </source>
</evidence>
<dbReference type="Gene3D" id="3.30.300.20">
    <property type="match status" value="1"/>
</dbReference>
<evidence type="ECO:0000256" key="2">
    <source>
        <dbReference type="ARBA" id="ARBA00020953"/>
    </source>
</evidence>
<reference evidence="13 14" key="1">
    <citation type="submission" date="2007-10" db="EMBL/GenBank/DDBJ databases">
        <authorList>
            <person name="Wagner-Dobler I."/>
            <person name="Ferriera S."/>
            <person name="Johnson J."/>
            <person name="Kravitz S."/>
            <person name="Beeson K."/>
            <person name="Sutton G."/>
            <person name="Rogers Y.-H."/>
            <person name="Friedman R."/>
            <person name="Frazier M."/>
            <person name="Venter J.C."/>
        </authorList>
    </citation>
    <scope>NUCLEOTIDE SEQUENCE [LARGE SCALE GENOMIC DNA]</scope>
    <source>
        <strain evidence="13 14">DFL-43</strain>
    </source>
</reference>
<keyword evidence="3 8" id="KW-0690">Ribosome biogenesis</keyword>
<name>A9DDI8_HOEPD</name>
<dbReference type="InterPro" id="IPR027417">
    <property type="entry name" value="P-loop_NTPase"/>
</dbReference>
<evidence type="ECO:0000256" key="8">
    <source>
        <dbReference type="HAMAP-Rule" id="MF_00195"/>
    </source>
</evidence>
<dbReference type="PRINTS" id="PR00326">
    <property type="entry name" value="GTP1OBG"/>
</dbReference>
<dbReference type="Proteomes" id="UP000004291">
    <property type="component" value="Chromosome"/>
</dbReference>
<accession>A9DDI8</accession>
<evidence type="ECO:0000256" key="5">
    <source>
        <dbReference type="ARBA" id="ARBA00022741"/>
    </source>
</evidence>
<feature type="binding site" evidence="8">
    <location>
        <begin position="56"/>
        <end position="60"/>
    </location>
    <ligand>
        <name>GTP</name>
        <dbReference type="ChEBI" id="CHEBI:37565"/>
        <label>1</label>
    </ligand>
</feature>
<dbReference type="InterPro" id="IPR015946">
    <property type="entry name" value="KH_dom-like_a/b"/>
</dbReference>
<feature type="compositionally biased region" description="Basic residues" evidence="11">
    <location>
        <begin position="484"/>
        <end position="499"/>
    </location>
</feature>
<dbReference type="InterPro" id="IPR006073">
    <property type="entry name" value="GTP-bd"/>
</dbReference>
<dbReference type="InterPro" id="IPR016484">
    <property type="entry name" value="GTPase_Der"/>
</dbReference>
<proteinExistence type="inferred from homology"/>
<comment type="function">
    <text evidence="8 10">GTPase that plays an essential role in the late steps of ribosome biogenesis.</text>
</comment>
<keyword evidence="4 10" id="KW-0677">Repeat</keyword>
<feature type="binding site" evidence="8">
    <location>
        <begin position="322"/>
        <end position="325"/>
    </location>
    <ligand>
        <name>GTP</name>
        <dbReference type="ChEBI" id="CHEBI:37565"/>
        <label>2</label>
    </ligand>
</feature>
<keyword evidence="14" id="KW-1185">Reference proteome</keyword>
<dbReference type="PROSITE" id="PS51712">
    <property type="entry name" value="G_ENGA"/>
    <property type="match status" value="2"/>
</dbReference>
<comment type="caution">
    <text evidence="13">The sequence shown here is derived from an EMBL/GenBank/DDBJ whole genome shotgun (WGS) entry which is preliminary data.</text>
</comment>
<dbReference type="AlphaFoldDB" id="A9DDI8"/>
<dbReference type="EMBL" id="ABIA03000002">
    <property type="protein sequence ID" value="EDQ32078.1"/>
    <property type="molecule type" value="Genomic_DNA"/>
</dbReference>
<feature type="binding site" evidence="8">
    <location>
        <begin position="210"/>
        <end position="217"/>
    </location>
    <ligand>
        <name>GTP</name>
        <dbReference type="ChEBI" id="CHEBI:37565"/>
        <label>2</label>
    </ligand>
</feature>
<dbReference type="HOGENOM" id="CLU_016077_5_0_5"/>
<dbReference type="FunFam" id="3.30.300.20:FF:000004">
    <property type="entry name" value="GTPase Der"/>
    <property type="match status" value="1"/>
</dbReference>
<dbReference type="PANTHER" id="PTHR43834:SF6">
    <property type="entry name" value="GTPASE DER"/>
    <property type="match status" value="1"/>
</dbReference>
<reference evidence="13 14" key="2">
    <citation type="submission" date="2012-06" db="EMBL/GenBank/DDBJ databases">
        <authorList>
            <person name="Fiebig A."/>
        </authorList>
    </citation>
    <scope>NUCLEOTIDE SEQUENCE [LARGE SCALE GENOMIC DNA]</scope>
    <source>
        <strain evidence="13 14">DFL-43</strain>
    </source>
</reference>
<evidence type="ECO:0000259" key="12">
    <source>
        <dbReference type="PROSITE" id="PS51712"/>
    </source>
</evidence>
<dbReference type="eggNOG" id="COG1160">
    <property type="taxonomic scope" value="Bacteria"/>
</dbReference>
<evidence type="ECO:0000256" key="3">
    <source>
        <dbReference type="ARBA" id="ARBA00022517"/>
    </source>
</evidence>
<evidence type="ECO:0000256" key="1">
    <source>
        <dbReference type="ARBA" id="ARBA00008279"/>
    </source>
</evidence>
<dbReference type="Pfam" id="PF01926">
    <property type="entry name" value="MMR_HSR1"/>
    <property type="match status" value="2"/>
</dbReference>
<dbReference type="SUPFAM" id="SSF52540">
    <property type="entry name" value="P-loop containing nucleoside triphosphate hydrolases"/>
    <property type="match status" value="2"/>
</dbReference>
<dbReference type="CDD" id="cd01895">
    <property type="entry name" value="EngA2"/>
    <property type="match status" value="1"/>
</dbReference>
<evidence type="ECO:0000256" key="10">
    <source>
        <dbReference type="RuleBase" id="RU004481"/>
    </source>
</evidence>
<dbReference type="Pfam" id="PF14714">
    <property type="entry name" value="KH_dom-like"/>
    <property type="match status" value="1"/>
</dbReference>
<dbReference type="InterPro" id="IPR032859">
    <property type="entry name" value="KH_dom-like"/>
</dbReference>
<evidence type="ECO:0000256" key="7">
    <source>
        <dbReference type="ARBA" id="ARBA00032345"/>
    </source>
</evidence>
<feature type="binding site" evidence="8">
    <location>
        <begin position="257"/>
        <end position="261"/>
    </location>
    <ligand>
        <name>GTP</name>
        <dbReference type="ChEBI" id="CHEBI:37565"/>
        <label>2</label>
    </ligand>
</feature>